<feature type="transmembrane region" description="Helical" evidence="1">
    <location>
        <begin position="6"/>
        <end position="25"/>
    </location>
</feature>
<feature type="transmembrane region" description="Helical" evidence="1">
    <location>
        <begin position="95"/>
        <end position="115"/>
    </location>
</feature>
<gene>
    <name evidence="2" type="ORF">ACFFFR_00440</name>
</gene>
<proteinExistence type="predicted"/>
<keyword evidence="1" id="KW-1133">Transmembrane helix</keyword>
<dbReference type="Proteomes" id="UP001589862">
    <property type="component" value="Unassembled WGS sequence"/>
</dbReference>
<feature type="transmembrane region" description="Helical" evidence="1">
    <location>
        <begin position="37"/>
        <end position="54"/>
    </location>
</feature>
<evidence type="ECO:0008006" key="4">
    <source>
        <dbReference type="Google" id="ProtNLM"/>
    </source>
</evidence>
<evidence type="ECO:0000256" key="1">
    <source>
        <dbReference type="SAM" id="Phobius"/>
    </source>
</evidence>
<name>A0ABV6P6U6_9MICC</name>
<accession>A0ABV6P6U6</accession>
<dbReference type="RefSeq" id="WP_377457230.1">
    <property type="nucleotide sequence ID" value="NZ_JBHLUB010000001.1"/>
</dbReference>
<evidence type="ECO:0000313" key="3">
    <source>
        <dbReference type="Proteomes" id="UP001589862"/>
    </source>
</evidence>
<comment type="caution">
    <text evidence="2">The sequence shown here is derived from an EMBL/GenBank/DDBJ whole genome shotgun (WGS) entry which is preliminary data.</text>
</comment>
<dbReference type="EMBL" id="JBHLUB010000001">
    <property type="protein sequence ID" value="MFC0580859.1"/>
    <property type="molecule type" value="Genomic_DNA"/>
</dbReference>
<keyword evidence="1" id="KW-0812">Transmembrane</keyword>
<organism evidence="2 3">
    <name type="scientific">Micrococcoides hystricis</name>
    <dbReference type="NCBI Taxonomy" id="1572761"/>
    <lineage>
        <taxon>Bacteria</taxon>
        <taxon>Bacillati</taxon>
        <taxon>Actinomycetota</taxon>
        <taxon>Actinomycetes</taxon>
        <taxon>Micrococcales</taxon>
        <taxon>Micrococcaceae</taxon>
        <taxon>Micrococcoides</taxon>
    </lineage>
</organism>
<keyword evidence="1" id="KW-0472">Membrane</keyword>
<feature type="transmembrane region" description="Helical" evidence="1">
    <location>
        <begin position="66"/>
        <end position="83"/>
    </location>
</feature>
<protein>
    <recommendedName>
        <fullName evidence="4">Integral membrane protein</fullName>
    </recommendedName>
</protein>
<reference evidence="2 3" key="1">
    <citation type="submission" date="2024-09" db="EMBL/GenBank/DDBJ databases">
        <authorList>
            <person name="Sun Q."/>
            <person name="Mori K."/>
        </authorList>
    </citation>
    <scope>NUCLEOTIDE SEQUENCE [LARGE SCALE GENOMIC DNA]</scope>
    <source>
        <strain evidence="2 3">NCAIM B.02604</strain>
    </source>
</reference>
<evidence type="ECO:0000313" key="2">
    <source>
        <dbReference type="EMBL" id="MFC0580859.1"/>
    </source>
</evidence>
<keyword evidence="3" id="KW-1185">Reference proteome</keyword>
<sequence>MDVLTHIIVFLHILSVATVVGGWIAHFKSPTVTSYQYIGAWGAFITGLLIVGLREMADGDLNHIKIGVKAVIALIVLVAAVIGRSKVKKGEEVSTGLAHAVGGMALINMAIASIWV</sequence>